<evidence type="ECO:0000313" key="1">
    <source>
        <dbReference type="EMBL" id="CAG8782267.1"/>
    </source>
</evidence>
<name>A0ACA9R8P3_9GLOM</name>
<protein>
    <submittedName>
        <fullName evidence="1">19133_t:CDS:1</fullName>
    </submittedName>
</protein>
<comment type="caution">
    <text evidence="1">The sequence shown here is derived from an EMBL/GenBank/DDBJ whole genome shotgun (WGS) entry which is preliminary data.</text>
</comment>
<dbReference type="Proteomes" id="UP000789920">
    <property type="component" value="Unassembled WGS sequence"/>
</dbReference>
<reference evidence="1" key="1">
    <citation type="submission" date="2021-06" db="EMBL/GenBank/DDBJ databases">
        <authorList>
            <person name="Kallberg Y."/>
            <person name="Tangrot J."/>
            <person name="Rosling A."/>
        </authorList>
    </citation>
    <scope>NUCLEOTIDE SEQUENCE</scope>
    <source>
        <strain evidence="1">MA461A</strain>
    </source>
</reference>
<proteinExistence type="predicted"/>
<keyword evidence="2" id="KW-1185">Reference proteome</keyword>
<dbReference type="EMBL" id="CAJVQC010045975">
    <property type="protein sequence ID" value="CAG8782267.1"/>
    <property type="molecule type" value="Genomic_DNA"/>
</dbReference>
<accession>A0ACA9R8P3</accession>
<gene>
    <name evidence="1" type="ORF">RPERSI_LOCUS17774</name>
</gene>
<sequence length="68" mass="8014">TNNILAIHQDIDSNILKEKAKFFVKKLNINTFSQSEEESIANDHTKLQQLLCAYEFQDIWNVNETRLF</sequence>
<feature type="non-terminal residue" evidence="1">
    <location>
        <position position="1"/>
    </location>
</feature>
<organism evidence="1 2">
    <name type="scientific">Racocetra persica</name>
    <dbReference type="NCBI Taxonomy" id="160502"/>
    <lineage>
        <taxon>Eukaryota</taxon>
        <taxon>Fungi</taxon>
        <taxon>Fungi incertae sedis</taxon>
        <taxon>Mucoromycota</taxon>
        <taxon>Glomeromycotina</taxon>
        <taxon>Glomeromycetes</taxon>
        <taxon>Diversisporales</taxon>
        <taxon>Gigasporaceae</taxon>
        <taxon>Racocetra</taxon>
    </lineage>
</organism>
<evidence type="ECO:0000313" key="2">
    <source>
        <dbReference type="Proteomes" id="UP000789920"/>
    </source>
</evidence>